<dbReference type="Proteomes" id="UP000622604">
    <property type="component" value="Unassembled WGS sequence"/>
</dbReference>
<sequence>MNARSILNNLVSFVSHKMHKTRKQAVVACVRSLIESGSATVTSMGRGIRSNAYEKHRIKRADRLLSNGHLQREVPFIYAMICRLFCTCKHPVIAVDWSDLDKCKKHFLLRAAIVVKGRPITLYQEVHDRKASAKATTHRDFLEILHTLLPDTCQPIIVTDAGYKSPWFREVQALRWHIVGRVRKPHLYSLDGGNEWQSIAELYLKATTRPKRFDNALIVKSRPFACTLVLVKEKAKGRRAFNANGSRQRDTNSLKYADGARDPWLLATSLPYHRHLSKQVIDIYRQRMQIEEGFRDMKSTRFGLGYENNRSTTKTRITVLVLLTTLASLVAVLLGMLLVVSNKHRRFQANTETKSVLSFHFLGLRAFNTSMRFTLHQWKKTIRWLDELTAEACMSKITC</sequence>
<dbReference type="GO" id="GO:0006313">
    <property type="term" value="P:DNA transposition"/>
    <property type="evidence" value="ECO:0007669"/>
    <property type="project" value="InterPro"/>
</dbReference>
<dbReference type="EMBL" id="BMZC01000042">
    <property type="protein sequence ID" value="GGZ85024.1"/>
    <property type="molecule type" value="Genomic_DNA"/>
</dbReference>
<evidence type="ECO:0000256" key="1">
    <source>
        <dbReference type="SAM" id="Phobius"/>
    </source>
</evidence>
<dbReference type="PANTHER" id="PTHR35404">
    <property type="entry name" value="TRANSPOSASE OF TN10"/>
    <property type="match status" value="1"/>
</dbReference>
<evidence type="ECO:0000313" key="3">
    <source>
        <dbReference type="EMBL" id="GGZ85024.1"/>
    </source>
</evidence>
<dbReference type="NCBIfam" id="NF033591">
    <property type="entry name" value="transpos_IS4_2"/>
    <property type="match status" value="1"/>
</dbReference>
<dbReference type="Gene3D" id="3.90.350.10">
    <property type="entry name" value="Transposase Inhibitor Protein From Tn5, Chain A, domain 1"/>
    <property type="match status" value="1"/>
</dbReference>
<evidence type="ECO:0000313" key="4">
    <source>
        <dbReference type="Proteomes" id="UP000622604"/>
    </source>
</evidence>
<dbReference type="Pfam" id="PF01609">
    <property type="entry name" value="DDE_Tnp_1"/>
    <property type="match status" value="1"/>
</dbReference>
<keyword evidence="1" id="KW-1133">Transmembrane helix</keyword>
<keyword evidence="1" id="KW-0812">Transmembrane</keyword>
<dbReference type="PANTHER" id="PTHR35404:SF8">
    <property type="entry name" value="TRANSPOSASE OF TN10"/>
    <property type="match status" value="1"/>
</dbReference>
<dbReference type="InterPro" id="IPR002559">
    <property type="entry name" value="Transposase_11"/>
</dbReference>
<keyword evidence="1" id="KW-0472">Membrane</keyword>
<accession>A0A8H9LYT5</accession>
<reference evidence="3" key="1">
    <citation type="journal article" date="2014" name="Int. J. Syst. Evol. Microbiol.">
        <title>Complete genome sequence of Corynebacterium casei LMG S-19264T (=DSM 44701T), isolated from a smear-ripened cheese.</title>
        <authorList>
            <consortium name="US DOE Joint Genome Institute (JGI-PGF)"/>
            <person name="Walter F."/>
            <person name="Albersmeier A."/>
            <person name="Kalinowski J."/>
            <person name="Ruckert C."/>
        </authorList>
    </citation>
    <scope>NUCLEOTIDE SEQUENCE</scope>
    <source>
        <strain evidence="3">KCTC 32337</strain>
    </source>
</reference>
<dbReference type="InterPro" id="IPR012337">
    <property type="entry name" value="RNaseH-like_sf"/>
</dbReference>
<dbReference type="GO" id="GO:0003677">
    <property type="term" value="F:DNA binding"/>
    <property type="evidence" value="ECO:0007669"/>
    <property type="project" value="InterPro"/>
</dbReference>
<protein>
    <submittedName>
        <fullName evidence="3">Insertion element iso-IS10R transposase</fullName>
    </submittedName>
</protein>
<dbReference type="SUPFAM" id="SSF53098">
    <property type="entry name" value="Ribonuclease H-like"/>
    <property type="match status" value="1"/>
</dbReference>
<dbReference type="RefSeq" id="WP_100970741.1">
    <property type="nucleotide sequence ID" value="NZ_BMZC01000042.1"/>
</dbReference>
<feature type="transmembrane region" description="Helical" evidence="1">
    <location>
        <begin position="317"/>
        <end position="340"/>
    </location>
</feature>
<organism evidence="3 4">
    <name type="scientific">Paraglaciecola chathamensis</name>
    <dbReference type="NCBI Taxonomy" id="368405"/>
    <lineage>
        <taxon>Bacteria</taxon>
        <taxon>Pseudomonadati</taxon>
        <taxon>Pseudomonadota</taxon>
        <taxon>Gammaproteobacteria</taxon>
        <taxon>Alteromonadales</taxon>
        <taxon>Alteromonadaceae</taxon>
        <taxon>Paraglaciecola</taxon>
    </lineage>
</organism>
<dbReference type="GO" id="GO:0004803">
    <property type="term" value="F:transposase activity"/>
    <property type="evidence" value="ECO:0007669"/>
    <property type="project" value="InterPro"/>
</dbReference>
<proteinExistence type="predicted"/>
<dbReference type="AlphaFoldDB" id="A0A8H9LYT5"/>
<comment type="caution">
    <text evidence="3">The sequence shown here is derived from an EMBL/GenBank/DDBJ whole genome shotgun (WGS) entry which is preliminary data.</text>
</comment>
<reference evidence="3" key="2">
    <citation type="submission" date="2020-09" db="EMBL/GenBank/DDBJ databases">
        <authorList>
            <person name="Sun Q."/>
            <person name="Kim S."/>
        </authorList>
    </citation>
    <scope>NUCLEOTIDE SEQUENCE</scope>
    <source>
        <strain evidence="3">KCTC 32337</strain>
    </source>
</reference>
<gene>
    <name evidence="3" type="ORF">GCM10011274_47690</name>
</gene>
<dbReference type="InterPro" id="IPR047658">
    <property type="entry name" value="IS4-like_transpos"/>
</dbReference>
<feature type="domain" description="Transposase IS4-like" evidence="2">
    <location>
        <begin position="89"/>
        <end position="328"/>
    </location>
</feature>
<evidence type="ECO:0000259" key="2">
    <source>
        <dbReference type="Pfam" id="PF01609"/>
    </source>
</evidence>
<name>A0A8H9LYT5_9ALTE</name>